<accession>K3WNP9</accession>
<proteinExistence type="predicted"/>
<dbReference type="EMBL" id="GL376635">
    <property type="status" value="NOT_ANNOTATED_CDS"/>
    <property type="molecule type" value="Genomic_DNA"/>
</dbReference>
<dbReference type="InParanoid" id="K3WNP9"/>
<dbReference type="eggNOG" id="ENOG502SH8V">
    <property type="taxonomic scope" value="Eukaryota"/>
</dbReference>
<sequence length="387" mass="44722">MPTTGKGKGHGRPKLTDEEKLEKHRMIVRRSYYQKKACRLGALKARLKADIDALELQYKELMMRANANAALSNATSHCTCCQHPPCVRVLYRALSVKKEQLRAQNDTLEEQILSHLNFHDKVSFLAARQLETREQNTTMTTTGIVSIERGVLQAYTDEFSLSFQPLTEEECFATIREVQRDIASQRSSSIFRQAGAPVMGWNRMRTYGPDAKFSLLKRFDGESAVNLADRTWTLYTESDHFVHLYSGCVNMRFQLLQRVNANNALFYRSLTTELLKFRCLTFFQLSRLQVDNKHFIIFCSIDPARIQTDLDAHHMWLEMFSWLCFSDYVDDAGTQYCEMEFGGNVPSATVADTEFWMMEFVSYLLRFENRMIHSVFSLDFTEGGDQE</sequence>
<dbReference type="Proteomes" id="UP000019132">
    <property type="component" value="Unassembled WGS sequence"/>
</dbReference>
<dbReference type="AlphaFoldDB" id="K3WNP9"/>
<name>K3WNP9_GLOUD</name>
<evidence type="ECO:0000256" key="1">
    <source>
        <dbReference type="SAM" id="MobiDB-lite"/>
    </source>
</evidence>
<reference evidence="2" key="3">
    <citation type="submission" date="2015-02" db="UniProtKB">
        <authorList>
            <consortium name="EnsemblProtists"/>
        </authorList>
    </citation>
    <scope>IDENTIFICATION</scope>
    <source>
        <strain evidence="2">DAOM BR144</strain>
    </source>
</reference>
<dbReference type="HOGENOM" id="CLU_034610_0_1_1"/>
<evidence type="ECO:0000313" key="2">
    <source>
        <dbReference type="EnsemblProtists" id="PYU1_T006591"/>
    </source>
</evidence>
<protein>
    <recommendedName>
        <fullName evidence="4">BZIP domain-containing protein</fullName>
    </recommendedName>
</protein>
<evidence type="ECO:0008006" key="4">
    <source>
        <dbReference type="Google" id="ProtNLM"/>
    </source>
</evidence>
<keyword evidence="3" id="KW-1185">Reference proteome</keyword>
<dbReference type="VEuPathDB" id="FungiDB:PYU1_G006579"/>
<reference evidence="3" key="2">
    <citation type="submission" date="2010-04" db="EMBL/GenBank/DDBJ databases">
        <authorList>
            <person name="Buell R."/>
            <person name="Hamilton J."/>
            <person name="Hostetler J."/>
        </authorList>
    </citation>
    <scope>NUCLEOTIDE SEQUENCE [LARGE SCALE GENOMIC DNA]</scope>
    <source>
        <strain evidence="3">DAOM:BR144</strain>
    </source>
</reference>
<dbReference type="EnsemblProtists" id="PYU1_T006591">
    <property type="protein sequence ID" value="PYU1_T006591"/>
    <property type="gene ID" value="PYU1_G006579"/>
</dbReference>
<reference evidence="3" key="1">
    <citation type="journal article" date="2010" name="Genome Biol.">
        <title>Genome sequence of the necrotrophic plant pathogen Pythium ultimum reveals original pathogenicity mechanisms and effector repertoire.</title>
        <authorList>
            <person name="Levesque C.A."/>
            <person name="Brouwer H."/>
            <person name="Cano L."/>
            <person name="Hamilton J.P."/>
            <person name="Holt C."/>
            <person name="Huitema E."/>
            <person name="Raffaele S."/>
            <person name="Robideau G.P."/>
            <person name="Thines M."/>
            <person name="Win J."/>
            <person name="Zerillo M.M."/>
            <person name="Beakes G.W."/>
            <person name="Boore J.L."/>
            <person name="Busam D."/>
            <person name="Dumas B."/>
            <person name="Ferriera S."/>
            <person name="Fuerstenberg S.I."/>
            <person name="Gachon C.M."/>
            <person name="Gaulin E."/>
            <person name="Govers F."/>
            <person name="Grenville-Briggs L."/>
            <person name="Horner N."/>
            <person name="Hostetler J."/>
            <person name="Jiang R.H."/>
            <person name="Johnson J."/>
            <person name="Krajaejun T."/>
            <person name="Lin H."/>
            <person name="Meijer H.J."/>
            <person name="Moore B."/>
            <person name="Morris P."/>
            <person name="Phuntmart V."/>
            <person name="Puiu D."/>
            <person name="Shetty J."/>
            <person name="Stajich J.E."/>
            <person name="Tripathy S."/>
            <person name="Wawra S."/>
            <person name="van West P."/>
            <person name="Whitty B.R."/>
            <person name="Coutinho P.M."/>
            <person name="Henrissat B."/>
            <person name="Martin F."/>
            <person name="Thomas P.D."/>
            <person name="Tyler B.M."/>
            <person name="De Vries R.P."/>
            <person name="Kamoun S."/>
            <person name="Yandell M."/>
            <person name="Tisserat N."/>
            <person name="Buell C.R."/>
        </authorList>
    </citation>
    <scope>NUCLEOTIDE SEQUENCE</scope>
    <source>
        <strain evidence="3">DAOM:BR144</strain>
    </source>
</reference>
<evidence type="ECO:0000313" key="3">
    <source>
        <dbReference type="Proteomes" id="UP000019132"/>
    </source>
</evidence>
<organism evidence="2 3">
    <name type="scientific">Globisporangium ultimum (strain ATCC 200006 / CBS 805.95 / DAOM BR144)</name>
    <name type="common">Pythium ultimum</name>
    <dbReference type="NCBI Taxonomy" id="431595"/>
    <lineage>
        <taxon>Eukaryota</taxon>
        <taxon>Sar</taxon>
        <taxon>Stramenopiles</taxon>
        <taxon>Oomycota</taxon>
        <taxon>Peronosporomycetes</taxon>
        <taxon>Pythiales</taxon>
        <taxon>Pythiaceae</taxon>
        <taxon>Globisporangium</taxon>
    </lineage>
</organism>
<feature type="region of interest" description="Disordered" evidence="1">
    <location>
        <begin position="1"/>
        <end position="21"/>
    </location>
</feature>